<keyword evidence="2" id="KW-0067">ATP-binding</keyword>
<accession>A0ABT4AMX8</accession>
<evidence type="ECO:0000256" key="6">
    <source>
        <dbReference type="SAM" id="Coils"/>
    </source>
</evidence>
<dbReference type="InterPro" id="IPR002197">
    <property type="entry name" value="HTH_Fis"/>
</dbReference>
<dbReference type="Gene3D" id="1.10.10.60">
    <property type="entry name" value="Homeodomain-like"/>
    <property type="match status" value="1"/>
</dbReference>
<evidence type="ECO:0000256" key="4">
    <source>
        <dbReference type="ARBA" id="ARBA00023125"/>
    </source>
</evidence>
<comment type="caution">
    <text evidence="8">The sequence shown here is derived from an EMBL/GenBank/DDBJ whole genome shotgun (WGS) entry which is preliminary data.</text>
</comment>
<dbReference type="InterPro" id="IPR025944">
    <property type="entry name" value="Sigma_54_int_dom_CS"/>
</dbReference>
<dbReference type="InterPro" id="IPR002078">
    <property type="entry name" value="Sigma_54_int"/>
</dbReference>
<dbReference type="PANTHER" id="PTHR32071">
    <property type="entry name" value="TRANSCRIPTIONAL REGULATORY PROTEIN"/>
    <property type="match status" value="1"/>
</dbReference>
<dbReference type="Pfam" id="PF00158">
    <property type="entry name" value="Sigma54_activat"/>
    <property type="match status" value="1"/>
</dbReference>
<evidence type="ECO:0000256" key="1">
    <source>
        <dbReference type="ARBA" id="ARBA00022741"/>
    </source>
</evidence>
<dbReference type="InterPro" id="IPR025662">
    <property type="entry name" value="Sigma_54_int_dom_ATP-bd_1"/>
</dbReference>
<dbReference type="RefSeq" id="WP_267541577.1">
    <property type="nucleotide sequence ID" value="NZ_JAPNKA010000001.1"/>
</dbReference>
<dbReference type="PRINTS" id="PR01590">
    <property type="entry name" value="HTHFIS"/>
</dbReference>
<dbReference type="Pfam" id="PF02954">
    <property type="entry name" value="HTH_8"/>
    <property type="match status" value="1"/>
</dbReference>
<dbReference type="Gene3D" id="1.10.8.60">
    <property type="match status" value="1"/>
</dbReference>
<feature type="coiled-coil region" evidence="6">
    <location>
        <begin position="166"/>
        <end position="196"/>
    </location>
</feature>
<keyword evidence="1" id="KW-0547">Nucleotide-binding</keyword>
<evidence type="ECO:0000313" key="8">
    <source>
        <dbReference type="EMBL" id="MCY1083030.1"/>
    </source>
</evidence>
<evidence type="ECO:0000259" key="7">
    <source>
        <dbReference type="PROSITE" id="PS50045"/>
    </source>
</evidence>
<dbReference type="SUPFAM" id="SSF55781">
    <property type="entry name" value="GAF domain-like"/>
    <property type="match status" value="1"/>
</dbReference>
<keyword evidence="5" id="KW-0804">Transcription</keyword>
<evidence type="ECO:0000256" key="2">
    <source>
        <dbReference type="ARBA" id="ARBA00022840"/>
    </source>
</evidence>
<dbReference type="Pfam" id="PF13185">
    <property type="entry name" value="GAF_2"/>
    <property type="match status" value="1"/>
</dbReference>
<evidence type="ECO:0000313" key="9">
    <source>
        <dbReference type="Proteomes" id="UP001207654"/>
    </source>
</evidence>
<protein>
    <submittedName>
        <fullName evidence="8">Sigma 54-interacting transcriptional regulator</fullName>
    </submittedName>
</protein>
<dbReference type="SUPFAM" id="SSF46689">
    <property type="entry name" value="Homeodomain-like"/>
    <property type="match status" value="1"/>
</dbReference>
<dbReference type="Pfam" id="PF25601">
    <property type="entry name" value="AAA_lid_14"/>
    <property type="match status" value="1"/>
</dbReference>
<dbReference type="Proteomes" id="UP001207654">
    <property type="component" value="Unassembled WGS sequence"/>
</dbReference>
<dbReference type="InterPro" id="IPR025943">
    <property type="entry name" value="Sigma_54_int_dom_ATP-bd_2"/>
</dbReference>
<dbReference type="Gene3D" id="3.40.50.300">
    <property type="entry name" value="P-loop containing nucleotide triphosphate hydrolases"/>
    <property type="match status" value="1"/>
</dbReference>
<sequence length="515" mass="57767">MGKKLEEQTGRHATLASLLEVSQALAGAHDLRAALHRVLERLERYHGVVRGAVTLTDPDTGDLYIDASINLSADGRKARYKLGEGITGRVVQSGKPIVVPEISREPLFLHRAYLGRRSGGQELSFICVPILLHRKPVGALGVDLLFHKDRDYPEEGRLFGVVASMIGQALAAHRLLEDERKKLLEENTTLRQELRERYDFSNLIGTSGPMRQVYEQIHQVARTTTTVLLRGESGTGKELIAHAIHYNSTRAKKPFIKVNCAALPETLIESELFGYEKGAFTGAQARKRGRFELAEGGTLFLDEIGEINPSTQVKLLRVLQEREFERVGGTETLKANVRLIAATNKDLETAISEKAFREDLYYRLNVFTLFIPPLRERKSDLLLLADHFVAKYSREHGKSIRRISTPAIDMLVSYHWPGNVRELENIIERSVLVCDGNAIHGHHLPPTLQTAEASETVTNHSLTDAVQQFEKDLIADALKTTRGNRAKAARLLQTTERIINYKVSKYEIDCSRFRG</sequence>
<evidence type="ECO:0000256" key="5">
    <source>
        <dbReference type="ARBA" id="ARBA00023163"/>
    </source>
</evidence>
<dbReference type="CDD" id="cd00009">
    <property type="entry name" value="AAA"/>
    <property type="match status" value="1"/>
</dbReference>
<dbReference type="PROSITE" id="PS00688">
    <property type="entry name" value="SIGMA54_INTERACT_3"/>
    <property type="match status" value="1"/>
</dbReference>
<dbReference type="InterPro" id="IPR003593">
    <property type="entry name" value="AAA+_ATPase"/>
</dbReference>
<dbReference type="Gene3D" id="3.30.450.40">
    <property type="match status" value="1"/>
</dbReference>
<keyword evidence="4" id="KW-0238">DNA-binding</keyword>
<dbReference type="InterPro" id="IPR058031">
    <property type="entry name" value="AAA_lid_NorR"/>
</dbReference>
<keyword evidence="6" id="KW-0175">Coiled coil</keyword>
<proteinExistence type="predicted"/>
<dbReference type="SMART" id="SM00382">
    <property type="entry name" value="AAA"/>
    <property type="match status" value="1"/>
</dbReference>
<feature type="domain" description="Sigma-54 factor interaction" evidence="7">
    <location>
        <begin position="203"/>
        <end position="432"/>
    </location>
</feature>
<dbReference type="SMART" id="SM00065">
    <property type="entry name" value="GAF"/>
    <property type="match status" value="1"/>
</dbReference>
<keyword evidence="3" id="KW-0805">Transcription regulation</keyword>
<organism evidence="8 9">
    <name type="scientific">Archangium lansingense</name>
    <dbReference type="NCBI Taxonomy" id="2995310"/>
    <lineage>
        <taxon>Bacteria</taxon>
        <taxon>Pseudomonadati</taxon>
        <taxon>Myxococcota</taxon>
        <taxon>Myxococcia</taxon>
        <taxon>Myxococcales</taxon>
        <taxon>Cystobacterineae</taxon>
        <taxon>Archangiaceae</taxon>
        <taxon>Archangium</taxon>
    </lineage>
</organism>
<dbReference type="SUPFAM" id="SSF52540">
    <property type="entry name" value="P-loop containing nucleoside triphosphate hydrolases"/>
    <property type="match status" value="1"/>
</dbReference>
<dbReference type="PROSITE" id="PS50045">
    <property type="entry name" value="SIGMA54_INTERACT_4"/>
    <property type="match status" value="1"/>
</dbReference>
<dbReference type="InterPro" id="IPR029016">
    <property type="entry name" value="GAF-like_dom_sf"/>
</dbReference>
<dbReference type="PROSITE" id="PS00676">
    <property type="entry name" value="SIGMA54_INTERACT_2"/>
    <property type="match status" value="1"/>
</dbReference>
<gene>
    <name evidence="8" type="ORF">OV287_52205</name>
</gene>
<reference evidence="8 9" key="1">
    <citation type="submission" date="2022-11" db="EMBL/GenBank/DDBJ databases">
        <title>Minimal conservation of predation-associated metabolite biosynthetic gene clusters underscores biosynthetic potential of Myxococcota including descriptions for ten novel species: Archangium lansinium sp. nov., Myxococcus landrumus sp. nov., Nannocystis bai.</title>
        <authorList>
            <person name="Ahearne A."/>
            <person name="Stevens C."/>
            <person name="Phillips K."/>
        </authorList>
    </citation>
    <scope>NUCLEOTIDE SEQUENCE [LARGE SCALE GENOMIC DNA]</scope>
    <source>
        <strain evidence="8 9">MIWBW</strain>
    </source>
</reference>
<name>A0ABT4AMX8_9BACT</name>
<evidence type="ECO:0000256" key="3">
    <source>
        <dbReference type="ARBA" id="ARBA00023015"/>
    </source>
</evidence>
<dbReference type="InterPro" id="IPR027417">
    <property type="entry name" value="P-loop_NTPase"/>
</dbReference>
<dbReference type="InterPro" id="IPR009057">
    <property type="entry name" value="Homeodomain-like_sf"/>
</dbReference>
<dbReference type="PROSITE" id="PS00675">
    <property type="entry name" value="SIGMA54_INTERACT_1"/>
    <property type="match status" value="1"/>
</dbReference>
<dbReference type="EMBL" id="JAPNKA010000001">
    <property type="protein sequence ID" value="MCY1083030.1"/>
    <property type="molecule type" value="Genomic_DNA"/>
</dbReference>
<dbReference type="InterPro" id="IPR003018">
    <property type="entry name" value="GAF"/>
</dbReference>
<keyword evidence="9" id="KW-1185">Reference proteome</keyword>